<dbReference type="Pfam" id="PF01476">
    <property type="entry name" value="LysM"/>
    <property type="match status" value="1"/>
</dbReference>
<dbReference type="GO" id="GO:0018104">
    <property type="term" value="P:peptidoglycan-protein cross-linking"/>
    <property type="evidence" value="ECO:0007669"/>
    <property type="project" value="TreeGrafter"/>
</dbReference>
<evidence type="ECO:0000256" key="6">
    <source>
        <dbReference type="ARBA" id="ARBA00022729"/>
    </source>
</evidence>
<dbReference type="PANTHER" id="PTHR30582">
    <property type="entry name" value="L,D-TRANSPEPTIDASE"/>
    <property type="match status" value="1"/>
</dbReference>
<dbReference type="InterPro" id="IPR041597">
    <property type="entry name" value="Ldt_C"/>
</dbReference>
<evidence type="ECO:0000256" key="7">
    <source>
        <dbReference type="ARBA" id="ARBA00022764"/>
    </source>
</evidence>
<reference evidence="15 16" key="1">
    <citation type="submission" date="2016-11" db="EMBL/GenBank/DDBJ databases">
        <authorList>
            <person name="Jaros S."/>
            <person name="Januszkiewicz K."/>
            <person name="Wedrychowicz H."/>
        </authorList>
    </citation>
    <scope>NUCLEOTIDE SEQUENCE [LARGE SCALE GENOMIC DNA]</scope>
    <source>
        <strain evidence="15">NVI 5450</strain>
    </source>
</reference>
<evidence type="ECO:0000256" key="12">
    <source>
        <dbReference type="PROSITE-ProRule" id="PRU01373"/>
    </source>
</evidence>
<dbReference type="GO" id="GO:0016757">
    <property type="term" value="F:glycosyltransferase activity"/>
    <property type="evidence" value="ECO:0007669"/>
    <property type="project" value="UniProtKB-KW"/>
</dbReference>
<keyword evidence="8" id="KW-0378">Hydrolase</keyword>
<accession>A0A1L0CCK9</accession>
<dbReference type="Gene3D" id="2.40.440.10">
    <property type="entry name" value="L,D-transpeptidase catalytic domain-like"/>
    <property type="match status" value="1"/>
</dbReference>
<dbReference type="PROSITE" id="PS52029">
    <property type="entry name" value="LD_TPASE"/>
    <property type="match status" value="1"/>
</dbReference>
<evidence type="ECO:0000256" key="5">
    <source>
        <dbReference type="ARBA" id="ARBA00022679"/>
    </source>
</evidence>
<dbReference type="Pfam" id="PF03734">
    <property type="entry name" value="YkuD"/>
    <property type="match status" value="1"/>
</dbReference>
<evidence type="ECO:0000313" key="16">
    <source>
        <dbReference type="Proteomes" id="UP000183794"/>
    </source>
</evidence>
<feature type="active site" description="Proton donor/acceptor" evidence="12">
    <location>
        <position position="199"/>
    </location>
</feature>
<feature type="active site" description="Nucleophile" evidence="12">
    <location>
        <position position="215"/>
    </location>
</feature>
<dbReference type="InterPro" id="IPR050979">
    <property type="entry name" value="LD-transpeptidase"/>
</dbReference>
<evidence type="ECO:0000259" key="14">
    <source>
        <dbReference type="PROSITE" id="PS52029"/>
    </source>
</evidence>
<evidence type="ECO:0000256" key="9">
    <source>
        <dbReference type="ARBA" id="ARBA00022960"/>
    </source>
</evidence>
<dbReference type="PANTHER" id="PTHR30582:SF24">
    <property type="entry name" value="L,D-TRANSPEPTIDASE ERFK_SRFK-RELATED"/>
    <property type="match status" value="1"/>
</dbReference>
<evidence type="ECO:0000256" key="11">
    <source>
        <dbReference type="ARBA" id="ARBA00023316"/>
    </source>
</evidence>
<evidence type="ECO:0000256" key="3">
    <source>
        <dbReference type="ARBA" id="ARBA00005992"/>
    </source>
</evidence>
<evidence type="ECO:0000259" key="13">
    <source>
        <dbReference type="PROSITE" id="PS51782"/>
    </source>
</evidence>
<dbReference type="Gene3D" id="3.10.350.10">
    <property type="entry name" value="LysM domain"/>
    <property type="match status" value="1"/>
</dbReference>
<evidence type="ECO:0000256" key="2">
    <source>
        <dbReference type="ARBA" id="ARBA00004752"/>
    </source>
</evidence>
<dbReference type="EMBL" id="FPLD01000136">
    <property type="protein sequence ID" value="SGZ19040.1"/>
    <property type="molecule type" value="Genomic_DNA"/>
</dbReference>
<dbReference type="AlphaFoldDB" id="A0A1L0CCK9"/>
<dbReference type="Proteomes" id="UP000183794">
    <property type="component" value="Unassembled WGS sequence"/>
</dbReference>
<keyword evidence="10 12" id="KW-0573">Peptidoglycan synthesis</keyword>
<keyword evidence="5" id="KW-0808">Transferase</keyword>
<feature type="domain" description="L,D-TPase catalytic" evidence="14">
    <location>
        <begin position="101"/>
        <end position="239"/>
    </location>
</feature>
<dbReference type="InterPro" id="IPR038063">
    <property type="entry name" value="Transpep_catalytic_dom"/>
</dbReference>
<dbReference type="SMART" id="SM00257">
    <property type="entry name" value="LysM"/>
    <property type="match status" value="1"/>
</dbReference>
<dbReference type="GO" id="GO:0071972">
    <property type="term" value="F:peptidoglycan L,D-transpeptidase activity"/>
    <property type="evidence" value="ECO:0007669"/>
    <property type="project" value="TreeGrafter"/>
</dbReference>
<evidence type="ECO:0000256" key="4">
    <source>
        <dbReference type="ARBA" id="ARBA00022676"/>
    </source>
</evidence>
<dbReference type="GO" id="GO:0008360">
    <property type="term" value="P:regulation of cell shape"/>
    <property type="evidence" value="ECO:0007669"/>
    <property type="project" value="UniProtKB-UniRule"/>
</dbReference>
<protein>
    <submittedName>
        <fullName evidence="15">Uncharacterized protein</fullName>
    </submittedName>
</protein>
<feature type="domain" description="LysM" evidence="13">
    <location>
        <begin position="45"/>
        <end position="89"/>
    </location>
</feature>
<name>A0A1L0CCK9_9GAMM</name>
<keyword evidence="4" id="KW-0328">Glycosyltransferase</keyword>
<comment type="pathway">
    <text evidence="2 12">Cell wall biogenesis; peptidoglycan biosynthesis.</text>
</comment>
<dbReference type="GO" id="GO:0005576">
    <property type="term" value="C:extracellular region"/>
    <property type="evidence" value="ECO:0007669"/>
    <property type="project" value="TreeGrafter"/>
</dbReference>
<dbReference type="InterPro" id="IPR036779">
    <property type="entry name" value="LysM_dom_sf"/>
</dbReference>
<dbReference type="CDD" id="cd00118">
    <property type="entry name" value="LysM"/>
    <property type="match status" value="1"/>
</dbReference>
<dbReference type="UniPathway" id="UPA00219"/>
<evidence type="ECO:0000256" key="10">
    <source>
        <dbReference type="ARBA" id="ARBA00022984"/>
    </source>
</evidence>
<sequence length="305" mass="34249">MVNLKLNLSLPSICFILVILLLHKPVHSQPYAMPILGSRLIGQPIQYTVKVGDYFHAIAEQYNVGMMALMASNPTVDPFLPRPGTVLELPTSMLLPDAPYKGIVINLPELRLYYFPQGKNIVHVFPVGIGREGRTTPQMNSFVKAKLKDPIWTPTPSTRAEYLQKFKTVLPRYVDAGEHNPLGRFALQLAYGQSNYLIHGTNQRFGIGMRISAGCIRMNPDDIELLYTRVAINEPVRIINKPIKFTIEPNGQYLVEVHTPLSSETLDGDLNMAETIDRFEHHKVDEKALNNALLLHYGLPVNVSI</sequence>
<evidence type="ECO:0000256" key="1">
    <source>
        <dbReference type="ARBA" id="ARBA00004418"/>
    </source>
</evidence>
<dbReference type="PROSITE" id="PS51782">
    <property type="entry name" value="LYSM"/>
    <property type="match status" value="1"/>
</dbReference>
<comment type="similarity">
    <text evidence="3">Belongs to the YkuD family.</text>
</comment>
<dbReference type="CDD" id="cd16913">
    <property type="entry name" value="YkuD_like"/>
    <property type="match status" value="1"/>
</dbReference>
<dbReference type="RefSeq" id="WP_075497918.1">
    <property type="nucleotide sequence ID" value="NZ_CAWRBC010000025.1"/>
</dbReference>
<dbReference type="SUPFAM" id="SSF141523">
    <property type="entry name" value="L,D-transpeptidase catalytic domain-like"/>
    <property type="match status" value="1"/>
</dbReference>
<organism evidence="15 16">
    <name type="scientific">Moritella viscosa</name>
    <dbReference type="NCBI Taxonomy" id="80854"/>
    <lineage>
        <taxon>Bacteria</taxon>
        <taxon>Pseudomonadati</taxon>
        <taxon>Pseudomonadota</taxon>
        <taxon>Gammaproteobacteria</taxon>
        <taxon>Alteromonadales</taxon>
        <taxon>Moritellaceae</taxon>
        <taxon>Moritella</taxon>
    </lineage>
</organism>
<gene>
    <name evidence="15" type="ORF">NVI5450_4719</name>
</gene>
<dbReference type="OrthoDB" id="9787225at2"/>
<evidence type="ECO:0000256" key="8">
    <source>
        <dbReference type="ARBA" id="ARBA00022801"/>
    </source>
</evidence>
<keyword evidence="9 12" id="KW-0133">Cell shape</keyword>
<keyword evidence="7" id="KW-0574">Periplasm</keyword>
<keyword evidence="6" id="KW-0732">Signal</keyword>
<keyword evidence="11 12" id="KW-0961">Cell wall biogenesis/degradation</keyword>
<evidence type="ECO:0000313" key="15">
    <source>
        <dbReference type="EMBL" id="SGZ19040.1"/>
    </source>
</evidence>
<dbReference type="GO" id="GO:0071555">
    <property type="term" value="P:cell wall organization"/>
    <property type="evidence" value="ECO:0007669"/>
    <property type="project" value="UniProtKB-UniRule"/>
</dbReference>
<dbReference type="SUPFAM" id="SSF54106">
    <property type="entry name" value="LysM domain"/>
    <property type="match status" value="1"/>
</dbReference>
<dbReference type="InterPro" id="IPR018392">
    <property type="entry name" value="LysM"/>
</dbReference>
<proteinExistence type="inferred from homology"/>
<dbReference type="InterPro" id="IPR005490">
    <property type="entry name" value="LD_TPept_cat_dom"/>
</dbReference>
<comment type="subcellular location">
    <subcellularLocation>
        <location evidence="1">Periplasm</location>
    </subcellularLocation>
</comment>
<dbReference type="Pfam" id="PF17969">
    <property type="entry name" value="Ldt_C"/>
    <property type="match status" value="1"/>
</dbReference>
<dbReference type="GO" id="GO:0042597">
    <property type="term" value="C:periplasmic space"/>
    <property type="evidence" value="ECO:0007669"/>
    <property type="project" value="UniProtKB-SubCell"/>
</dbReference>